<reference evidence="1 2" key="1">
    <citation type="journal article" date="2013" name="Genome Announc.">
        <title>Draft Genome Sequence of Cyclobacterium qasimii Strain M12-11BT, Isolated from Arctic Marine Sediment.</title>
        <authorList>
            <person name="Shivaji S."/>
            <person name="Ara S."/>
            <person name="Singh A."/>
            <person name="Kumar Pinnaka A."/>
        </authorList>
    </citation>
    <scope>NUCLEOTIDE SEQUENCE [LARGE SCALE GENOMIC DNA]</scope>
    <source>
        <strain evidence="1 2">M12-11B</strain>
    </source>
</reference>
<dbReference type="AlphaFoldDB" id="S7WFD8"/>
<gene>
    <name evidence="1" type="ORF">ADICYQ_5385</name>
</gene>
<accession>S7WFD8</accession>
<name>S7WFD8_9BACT</name>
<sequence>MKASGALPKGFIKAIKFIIGNRTFHFCFRRKLKDCSEWKKEVIFKKFQS</sequence>
<organism evidence="1 2">
    <name type="scientific">Cyclobacterium qasimii M12-11B</name>
    <dbReference type="NCBI Taxonomy" id="641524"/>
    <lineage>
        <taxon>Bacteria</taxon>
        <taxon>Pseudomonadati</taxon>
        <taxon>Bacteroidota</taxon>
        <taxon>Cytophagia</taxon>
        <taxon>Cytophagales</taxon>
        <taxon>Cyclobacteriaceae</taxon>
        <taxon>Cyclobacterium</taxon>
    </lineage>
</organism>
<proteinExistence type="predicted"/>
<evidence type="ECO:0000313" key="2">
    <source>
        <dbReference type="Proteomes" id="UP000014974"/>
    </source>
</evidence>
<comment type="caution">
    <text evidence="1">The sequence shown here is derived from an EMBL/GenBank/DDBJ whole genome shotgun (WGS) entry which is preliminary data.</text>
</comment>
<evidence type="ECO:0000313" key="1">
    <source>
        <dbReference type="EMBL" id="EPR65464.1"/>
    </source>
</evidence>
<dbReference type="EMBL" id="ATNM01000191">
    <property type="protein sequence ID" value="EPR65464.1"/>
    <property type="molecule type" value="Genomic_DNA"/>
</dbReference>
<dbReference type="Proteomes" id="UP000014974">
    <property type="component" value="Unassembled WGS sequence"/>
</dbReference>
<protein>
    <submittedName>
        <fullName evidence="1">Uncharacterized protein</fullName>
    </submittedName>
</protein>